<dbReference type="Pfam" id="PF01019">
    <property type="entry name" value="G_glu_transpept"/>
    <property type="match status" value="1"/>
</dbReference>
<dbReference type="EC" id="2.3.2.2" evidence="1"/>
<reference evidence="1 2" key="1">
    <citation type="journal article" date="2011" name="Front. Microbiol.">
        <title>Two Strains of Crocosphaera watsonii with Highly Conserved Genomes are Distinguished by Strain-Specific Features.</title>
        <authorList>
            <person name="Bench S.R."/>
            <person name="Ilikchyan I.N."/>
            <person name="Tripp H.J."/>
            <person name="Zehr J.P."/>
        </authorList>
    </citation>
    <scope>NUCLEOTIDE SEQUENCE [LARGE SCALE GENOMIC DNA]</scope>
    <source>
        <strain evidence="1 2">WH 0003</strain>
    </source>
</reference>
<dbReference type="Gene3D" id="3.60.20.40">
    <property type="match status" value="1"/>
</dbReference>
<dbReference type="MEROPS" id="T03.025"/>
<dbReference type="PRINTS" id="PR01210">
    <property type="entry name" value="GGTRANSPTASE"/>
</dbReference>
<name>G5J481_CROWT</name>
<keyword evidence="1" id="KW-0012">Acyltransferase</keyword>
<dbReference type="Gene3D" id="1.10.246.130">
    <property type="match status" value="1"/>
</dbReference>
<dbReference type="PANTHER" id="PTHR43881">
    <property type="entry name" value="GAMMA-GLUTAMYLTRANSPEPTIDASE (AFU_ORTHOLOGUE AFUA_4G13580)"/>
    <property type="match status" value="1"/>
</dbReference>
<proteinExistence type="predicted"/>
<accession>G5J481</accession>
<dbReference type="InterPro" id="IPR052896">
    <property type="entry name" value="GGT-like_enzyme"/>
</dbReference>
<dbReference type="SUPFAM" id="SSF56235">
    <property type="entry name" value="N-terminal nucleophile aminohydrolases (Ntn hydrolases)"/>
    <property type="match status" value="1"/>
</dbReference>
<dbReference type="InterPro" id="IPR029055">
    <property type="entry name" value="Ntn_hydrolases_N"/>
</dbReference>
<dbReference type="EMBL" id="AESD01000344">
    <property type="protein sequence ID" value="EHJ13039.1"/>
    <property type="molecule type" value="Genomic_DNA"/>
</dbReference>
<gene>
    <name evidence="1" type="ORF">CWATWH0003_2304</name>
</gene>
<dbReference type="AlphaFoldDB" id="G5J481"/>
<organism evidence="1 2">
    <name type="scientific">Crocosphaera watsonii WH 0003</name>
    <dbReference type="NCBI Taxonomy" id="423471"/>
    <lineage>
        <taxon>Bacteria</taxon>
        <taxon>Bacillati</taxon>
        <taxon>Cyanobacteriota</taxon>
        <taxon>Cyanophyceae</taxon>
        <taxon>Oscillatoriophycideae</taxon>
        <taxon>Chroococcales</taxon>
        <taxon>Aphanothecaceae</taxon>
        <taxon>Crocosphaera</taxon>
    </lineage>
</organism>
<dbReference type="Proteomes" id="UP000003477">
    <property type="component" value="Unassembled WGS sequence"/>
</dbReference>
<keyword evidence="1" id="KW-0808">Transferase</keyword>
<dbReference type="PANTHER" id="PTHR43881:SF1">
    <property type="entry name" value="GAMMA-GLUTAMYLTRANSPEPTIDASE (AFU_ORTHOLOGUE AFUA_4G13580)"/>
    <property type="match status" value="1"/>
</dbReference>
<evidence type="ECO:0000313" key="1">
    <source>
        <dbReference type="EMBL" id="EHJ13039.1"/>
    </source>
</evidence>
<protein>
    <submittedName>
        <fullName evidence="1">Gamma-glutamyltranspeptidase</fullName>
        <ecNumber evidence="1">2.3.2.2</ecNumber>
    </submittedName>
</protein>
<sequence>MKDKLLEFFYIRFLGLMRYTYIRTPNSELRTPNSELRTPIYLLIIMQFNLNAYPYASQRRVILAKNCAVATSQPLATLAGIEMFQSGGNAVDAAIATAITLTVVEPTSNGIGGDAFALVWDGKLQGINGSGKSPKNLPLSAYSSLEKMPDIGWLTVTVPGAVSVWYEVWQRWGKLPFEQLFAPAIRYARNGFPVSPVTAEIWRRKEVVYLTKKRPEYQYFQQVFFPKKRAPKAGEIWGSVLHAQTLEEIANTGGESFYKGKIAEKINNFAADTGGYITSDDLASHTPLWVDPIATKYKELEVWEMPPNSQGIAALMALNIVEGLNIEQYKRDSVDSFHYQIEAMKLAFADAYAYVSDPDFMKVTNSNLLEKNYAKQRQELINNQAIPLANHGIPQGGTVYLCTADAELMVSFIQSNYDTFGSGILVPETGISLHNRGSAFTLEKGHPNQIAANKRPFHTIIPGFLTKDNQPIGPFGVMGAPMQPQGHLQMVVNLTDYQMNPQTALDAPRWRFLEGNSVLLERGASPEIIAGLRERGHDVKLAPETMFGKGQMILKNNGVLIAGSEPRADGLALGY</sequence>
<dbReference type="GO" id="GO:0103068">
    <property type="term" value="F:leukotriene C4 gamma-glutamyl transferase activity"/>
    <property type="evidence" value="ECO:0007669"/>
    <property type="project" value="UniProtKB-EC"/>
</dbReference>
<dbReference type="InterPro" id="IPR043137">
    <property type="entry name" value="GGT_ssub_C"/>
</dbReference>
<evidence type="ECO:0000313" key="2">
    <source>
        <dbReference type="Proteomes" id="UP000003477"/>
    </source>
</evidence>
<comment type="caution">
    <text evidence="1">The sequence shown here is derived from an EMBL/GenBank/DDBJ whole genome shotgun (WGS) entry which is preliminary data.</text>
</comment>
<dbReference type="PATRIC" id="fig|423471.3.peg.2164"/>
<dbReference type="InterPro" id="IPR043138">
    <property type="entry name" value="GGT_lsub"/>
</dbReference>